<dbReference type="GO" id="GO:0019789">
    <property type="term" value="F:SUMO transferase activity"/>
    <property type="evidence" value="ECO:0007669"/>
    <property type="project" value="InterPro"/>
</dbReference>
<accession>A0A182T4P2</accession>
<dbReference type="AlphaFoldDB" id="A0A182T4P2"/>
<dbReference type="VEuPathDB" id="VectorBase:AMAM019563"/>
<evidence type="ECO:0000259" key="5">
    <source>
        <dbReference type="PROSITE" id="PS50089"/>
    </source>
</evidence>
<dbReference type="GO" id="GO:0000795">
    <property type="term" value="C:synaptonemal complex"/>
    <property type="evidence" value="ECO:0007669"/>
    <property type="project" value="InterPro"/>
</dbReference>
<feature type="domain" description="RING-type" evidence="5">
    <location>
        <begin position="9"/>
        <end position="50"/>
    </location>
</feature>
<proteinExistence type="predicted"/>
<keyword evidence="2" id="KW-0862">Zinc</keyword>
<keyword evidence="1 4" id="KW-0479">Metal-binding</keyword>
<dbReference type="GO" id="GO:0016925">
    <property type="term" value="P:protein sumoylation"/>
    <property type="evidence" value="ECO:0007669"/>
    <property type="project" value="TreeGrafter"/>
</dbReference>
<evidence type="ECO:0000256" key="4">
    <source>
        <dbReference type="PROSITE-ProRule" id="PRU00175"/>
    </source>
</evidence>
<dbReference type="GO" id="GO:0007131">
    <property type="term" value="P:reciprocal meiotic recombination"/>
    <property type="evidence" value="ECO:0007669"/>
    <property type="project" value="InterPro"/>
</dbReference>
<organism evidence="6 7">
    <name type="scientific">Anopheles maculatus</name>
    <dbReference type="NCBI Taxonomy" id="74869"/>
    <lineage>
        <taxon>Eukaryota</taxon>
        <taxon>Metazoa</taxon>
        <taxon>Ecdysozoa</taxon>
        <taxon>Arthropoda</taxon>
        <taxon>Hexapoda</taxon>
        <taxon>Insecta</taxon>
        <taxon>Pterygota</taxon>
        <taxon>Neoptera</taxon>
        <taxon>Endopterygota</taxon>
        <taxon>Diptera</taxon>
        <taxon>Nematocera</taxon>
        <taxon>Culicoidea</taxon>
        <taxon>Culicidae</taxon>
        <taxon>Anophelinae</taxon>
        <taxon>Anopheles</taxon>
        <taxon>Anopheles maculatus group</taxon>
    </lineage>
</organism>
<dbReference type="GO" id="GO:0007129">
    <property type="term" value="P:homologous chromosome pairing at meiosis"/>
    <property type="evidence" value="ECO:0007669"/>
    <property type="project" value="TreeGrafter"/>
</dbReference>
<dbReference type="SUPFAM" id="SSF57850">
    <property type="entry name" value="RING/U-box"/>
    <property type="match status" value="1"/>
</dbReference>
<reference evidence="7" key="1">
    <citation type="submission" date="2013-09" db="EMBL/GenBank/DDBJ databases">
        <title>The Genome Sequence of Anopheles maculatus species B.</title>
        <authorList>
            <consortium name="The Broad Institute Genomics Platform"/>
            <person name="Neafsey D.E."/>
            <person name="Besansky N."/>
            <person name="Howell P."/>
            <person name="Walton C."/>
            <person name="Young S.K."/>
            <person name="Zeng Q."/>
            <person name="Gargeya S."/>
            <person name="Fitzgerald M."/>
            <person name="Haas B."/>
            <person name="Abouelleil A."/>
            <person name="Allen A.W."/>
            <person name="Alvarado L."/>
            <person name="Arachchi H.M."/>
            <person name="Berlin A.M."/>
            <person name="Chapman S.B."/>
            <person name="Gainer-Dewar J."/>
            <person name="Goldberg J."/>
            <person name="Griggs A."/>
            <person name="Gujja S."/>
            <person name="Hansen M."/>
            <person name="Howarth C."/>
            <person name="Imamovic A."/>
            <person name="Ireland A."/>
            <person name="Larimer J."/>
            <person name="McCowan C."/>
            <person name="Murphy C."/>
            <person name="Pearson M."/>
            <person name="Poon T.W."/>
            <person name="Priest M."/>
            <person name="Roberts A."/>
            <person name="Saif S."/>
            <person name="Shea T."/>
            <person name="Sisk P."/>
            <person name="Sykes S."/>
            <person name="Wortman J."/>
            <person name="Nusbaum C."/>
            <person name="Birren B."/>
        </authorList>
    </citation>
    <scope>NUCLEOTIDE SEQUENCE [LARGE SCALE GENOMIC DNA]</scope>
    <source>
        <strain evidence="7">maculatus3</strain>
    </source>
</reference>
<evidence type="ECO:0000313" key="7">
    <source>
        <dbReference type="Proteomes" id="UP000075901"/>
    </source>
</evidence>
<name>A0A182T4P2_9DIPT</name>
<evidence type="ECO:0000256" key="2">
    <source>
        <dbReference type="ARBA" id="ARBA00022833"/>
    </source>
</evidence>
<evidence type="ECO:0000313" key="6">
    <source>
        <dbReference type="EnsemblMetazoa" id="AMAM019563-PA"/>
    </source>
</evidence>
<evidence type="ECO:0000256" key="3">
    <source>
        <dbReference type="ARBA" id="ARBA00023254"/>
    </source>
</evidence>
<dbReference type="InterPro" id="IPR042123">
    <property type="entry name" value="Zip3/RNF212-like"/>
</dbReference>
<protein>
    <submittedName>
        <fullName evidence="6">RING-type domain-containing protein</fullName>
    </submittedName>
</protein>
<keyword evidence="7" id="KW-1185">Reference proteome</keyword>
<evidence type="ECO:0000256" key="1">
    <source>
        <dbReference type="ARBA" id="ARBA00022771"/>
    </source>
</evidence>
<dbReference type="PANTHER" id="PTHR22663:SF17">
    <property type="entry name" value="RING FINGER PROTEIN NARYA-RELATED"/>
    <property type="match status" value="1"/>
</dbReference>
<dbReference type="InterPro" id="IPR001841">
    <property type="entry name" value="Znf_RING"/>
</dbReference>
<keyword evidence="1 4" id="KW-0863">Zinc-finger</keyword>
<dbReference type="PANTHER" id="PTHR22663">
    <property type="entry name" value="RING FINGER PROTEIN NARYA-RELATED"/>
    <property type="match status" value="1"/>
</dbReference>
<dbReference type="EnsemblMetazoa" id="AMAM019563-RA">
    <property type="protein sequence ID" value="AMAM019563-PA"/>
    <property type="gene ID" value="AMAM019563"/>
</dbReference>
<sequence length="323" mass="35870">MSLQRWIHCGLCHSLQTDTEVKFYHLSCSDILCRLCMGKTNRGTSCPVCKHSVDHFTELGDGMSRKEKMLYHPSPTSFYQIAAQTLTFQHKHRQHLVDAIVTARESLHRLDVLETQIRQKIVETQKRYENMRLYRRTLQENMRKTMGSGGRSSTGVVDTMCPGRFSQRRLSTYTPSSVQSNPSTLQSQRRFSVDSFNLVKSVKMSQANCSTDSGIGSTPLSEASFADSVCSMSSSTPKMITPIKSSGIPQRRTSIAVGGGLHTNCTPFKAPRRYSTASFNQFLSGQNAQSSGRPISGGTLSNSLFMAAKATTAVSDFYDDNKK</sequence>
<keyword evidence="3" id="KW-0469">Meiosis</keyword>
<reference evidence="6" key="2">
    <citation type="submission" date="2020-05" db="UniProtKB">
        <authorList>
            <consortium name="EnsemblMetazoa"/>
        </authorList>
    </citation>
    <scope>IDENTIFICATION</scope>
    <source>
        <strain evidence="6">maculatus3</strain>
    </source>
</reference>
<dbReference type="PROSITE" id="PS50089">
    <property type="entry name" value="ZF_RING_2"/>
    <property type="match status" value="1"/>
</dbReference>
<dbReference type="Proteomes" id="UP000075901">
    <property type="component" value="Unassembled WGS sequence"/>
</dbReference>
<dbReference type="GO" id="GO:0008270">
    <property type="term" value="F:zinc ion binding"/>
    <property type="evidence" value="ECO:0007669"/>
    <property type="project" value="UniProtKB-KW"/>
</dbReference>